<evidence type="ECO:0000313" key="4">
    <source>
        <dbReference type="EMBL" id="MEA0970252.1"/>
    </source>
</evidence>
<proteinExistence type="inferred from homology"/>
<reference evidence="4 5" key="1">
    <citation type="submission" date="2023-03" db="EMBL/GenBank/DDBJ databases">
        <title>Host association and intracellularity evolved multiple times independently in the Rickettsiales.</title>
        <authorList>
            <person name="Castelli M."/>
            <person name="Nardi T."/>
            <person name="Gammuto L."/>
            <person name="Bellinzona G."/>
            <person name="Sabaneyeva E."/>
            <person name="Potekhin A."/>
            <person name="Serra V."/>
            <person name="Petroni G."/>
            <person name="Sassera D."/>
        </authorList>
    </citation>
    <scope>NUCLEOTIDE SEQUENCE [LARGE SCALE GENOMIC DNA]</scope>
    <source>
        <strain evidence="4 5">Sr 2-6</strain>
    </source>
</reference>
<evidence type="ECO:0000256" key="2">
    <source>
        <dbReference type="HAMAP-Rule" id="MF_00048"/>
    </source>
</evidence>
<keyword evidence="3" id="KW-0812">Transmembrane</keyword>
<protein>
    <recommendedName>
        <fullName evidence="2">UPF0102 protein Megvenef_00207</fullName>
    </recommendedName>
</protein>
<name>A0ABU5NAV5_9RICK</name>
<comment type="similarity">
    <text evidence="1 2">Belongs to the UPF0102 family.</text>
</comment>
<organism evidence="4 5">
    <name type="scientific">Candidatus Megaera venefica</name>
    <dbReference type="NCBI Taxonomy" id="2055910"/>
    <lineage>
        <taxon>Bacteria</taxon>
        <taxon>Pseudomonadati</taxon>
        <taxon>Pseudomonadota</taxon>
        <taxon>Alphaproteobacteria</taxon>
        <taxon>Rickettsiales</taxon>
        <taxon>Rickettsiaceae</taxon>
        <taxon>Candidatus Megaera</taxon>
    </lineage>
</organism>
<feature type="transmembrane region" description="Helical" evidence="3">
    <location>
        <begin position="6"/>
        <end position="23"/>
    </location>
</feature>
<accession>A0ABU5NAV5</accession>
<gene>
    <name evidence="4" type="ORF">Megvenef_00207</name>
</gene>
<evidence type="ECO:0000256" key="1">
    <source>
        <dbReference type="ARBA" id="ARBA00006738"/>
    </source>
</evidence>
<dbReference type="InterPro" id="IPR011335">
    <property type="entry name" value="Restrct_endonuc-II-like"/>
</dbReference>
<dbReference type="HAMAP" id="MF_00048">
    <property type="entry name" value="UPF0102"/>
    <property type="match status" value="1"/>
</dbReference>
<dbReference type="RefSeq" id="WP_322776155.1">
    <property type="nucleotide sequence ID" value="NZ_JARJFB010000008.1"/>
</dbReference>
<evidence type="ECO:0000313" key="5">
    <source>
        <dbReference type="Proteomes" id="UP001291687"/>
    </source>
</evidence>
<dbReference type="Proteomes" id="UP001291687">
    <property type="component" value="Unassembled WGS sequence"/>
</dbReference>
<dbReference type="Gene3D" id="3.40.1350.10">
    <property type="match status" value="1"/>
</dbReference>
<keyword evidence="5" id="KW-1185">Reference proteome</keyword>
<dbReference type="InterPro" id="IPR003509">
    <property type="entry name" value="UPF0102_YraN-like"/>
</dbReference>
<evidence type="ECO:0000256" key="3">
    <source>
        <dbReference type="SAM" id="Phobius"/>
    </source>
</evidence>
<sequence>MTRYNLGIVAEYFVLIYYLIRFYQPLHHRYKSYVGEIDIIMKRGKWLVFIEVKARKHGIDEAIVSGNQQRRISKTAELFITKNQRYTGYNIRFDLVIVKPYRLPQIIKNAW</sequence>
<dbReference type="EMBL" id="JARJFB010000008">
    <property type="protein sequence ID" value="MEA0970252.1"/>
    <property type="molecule type" value="Genomic_DNA"/>
</dbReference>
<dbReference type="InterPro" id="IPR011856">
    <property type="entry name" value="tRNA_endonuc-like_dom_sf"/>
</dbReference>
<keyword evidence="3" id="KW-1133">Transmembrane helix</keyword>
<dbReference type="SUPFAM" id="SSF52980">
    <property type="entry name" value="Restriction endonuclease-like"/>
    <property type="match status" value="1"/>
</dbReference>
<comment type="caution">
    <text evidence="4">The sequence shown here is derived from an EMBL/GenBank/DDBJ whole genome shotgun (WGS) entry which is preliminary data.</text>
</comment>
<dbReference type="PANTHER" id="PTHR34039">
    <property type="entry name" value="UPF0102 PROTEIN YRAN"/>
    <property type="match status" value="1"/>
</dbReference>
<dbReference type="PANTHER" id="PTHR34039:SF1">
    <property type="entry name" value="UPF0102 PROTEIN YRAN"/>
    <property type="match status" value="1"/>
</dbReference>
<keyword evidence="3" id="KW-0472">Membrane</keyword>
<dbReference type="Pfam" id="PF02021">
    <property type="entry name" value="UPF0102"/>
    <property type="match status" value="1"/>
</dbReference>